<protein>
    <recommendedName>
        <fullName evidence="1">Aminoglycoside phosphotransferase domain-containing protein</fullName>
    </recommendedName>
</protein>
<dbReference type="SUPFAM" id="SSF56112">
    <property type="entry name" value="Protein kinase-like (PK-like)"/>
    <property type="match status" value="1"/>
</dbReference>
<accession>A0A1C0TIZ4</accession>
<evidence type="ECO:0000313" key="3">
    <source>
        <dbReference type="Proteomes" id="UP000093366"/>
    </source>
</evidence>
<proteinExistence type="predicted"/>
<dbReference type="RefSeq" id="WP_065793081.1">
    <property type="nucleotide sequence ID" value="NZ_MAUJ01000020.1"/>
</dbReference>
<dbReference type="PANTHER" id="PTHR40086:SF1">
    <property type="entry name" value="CELL CYCLE REGULATOR CCRZ"/>
    <property type="match status" value="1"/>
</dbReference>
<dbReference type="InterPro" id="IPR011009">
    <property type="entry name" value="Kinase-like_dom_sf"/>
</dbReference>
<comment type="caution">
    <text evidence="2">The sequence shown here is derived from an EMBL/GenBank/DDBJ whole genome shotgun (WGS) entry which is preliminary data.</text>
</comment>
<organism evidence="2 3">
    <name type="scientific">Pseudoalteromonas luteoviolacea</name>
    <dbReference type="NCBI Taxonomy" id="43657"/>
    <lineage>
        <taxon>Bacteria</taxon>
        <taxon>Pseudomonadati</taxon>
        <taxon>Pseudomonadota</taxon>
        <taxon>Gammaproteobacteria</taxon>
        <taxon>Alteromonadales</taxon>
        <taxon>Pseudoalteromonadaceae</taxon>
        <taxon>Pseudoalteromonas</taxon>
    </lineage>
</organism>
<dbReference type="InterPro" id="IPR052077">
    <property type="entry name" value="CcrZ_PhaseVar_Mediator"/>
</dbReference>
<dbReference type="Gene3D" id="3.90.1200.10">
    <property type="match status" value="1"/>
</dbReference>
<dbReference type="PANTHER" id="PTHR40086">
    <property type="entry name" value="PHOSPHOTRANSFERASE YTMP-RELATED"/>
    <property type="match status" value="1"/>
</dbReference>
<feature type="domain" description="Aminoglycoside phosphotransferase" evidence="1">
    <location>
        <begin position="25"/>
        <end position="208"/>
    </location>
</feature>
<reference evidence="3" key="1">
    <citation type="submission" date="2016-07" db="EMBL/GenBank/DDBJ databases">
        <authorList>
            <person name="Florea S."/>
            <person name="Webb J.S."/>
            <person name="Jaromczyk J."/>
            <person name="Schardl C.L."/>
        </authorList>
    </citation>
    <scope>NUCLEOTIDE SEQUENCE [LARGE SCALE GENOMIC DNA]</scope>
    <source>
        <strain evidence="3">IPB1</strain>
    </source>
</reference>
<name>A0A1C0TIZ4_9GAMM</name>
<dbReference type="EMBL" id="MAUJ01000020">
    <property type="protein sequence ID" value="OCQ18174.1"/>
    <property type="molecule type" value="Genomic_DNA"/>
</dbReference>
<evidence type="ECO:0000259" key="1">
    <source>
        <dbReference type="Pfam" id="PF01636"/>
    </source>
</evidence>
<evidence type="ECO:0000313" key="2">
    <source>
        <dbReference type="EMBL" id="OCQ18174.1"/>
    </source>
</evidence>
<sequence length="272" mass="31095">MRNSELAHVYAVLNQLYPNQQISKARKLKKGFSNHNYYFEHGADKRLLKLFAGDVPVTALQVQQQLAELGSAQSVIYVDEQEKVAVLEYLTATSYDADVSKELIRALATIHRCNVPKTANLDLAHSLIEAAAFMQLDNLANDLIQQLSHWPSDIRYCHNDLVKDNVLETCKGVYIIDFEYAQHNDLYFDLAALCCSFSLNSQQKQALLDDYYAECKESTPSYAGNKLETYIGCYLIVSIAWYQRKHLEAHCAPLEQLLNKWLKESRKVLPRK</sequence>
<gene>
    <name evidence="2" type="ORF">A7985_24850</name>
</gene>
<dbReference type="InterPro" id="IPR002575">
    <property type="entry name" value="Aminoglycoside_PTrfase"/>
</dbReference>
<dbReference type="Proteomes" id="UP000093366">
    <property type="component" value="Unassembled WGS sequence"/>
</dbReference>
<dbReference type="AlphaFoldDB" id="A0A1C0TIZ4"/>
<dbReference type="Pfam" id="PF01636">
    <property type="entry name" value="APH"/>
    <property type="match status" value="1"/>
</dbReference>